<reference evidence="2" key="1">
    <citation type="submission" date="2016-05" db="EMBL/GenBank/DDBJ databases">
        <authorList>
            <person name="Naeem R."/>
        </authorList>
    </citation>
    <scope>NUCLEOTIDE SEQUENCE [LARGE SCALE GENOMIC DNA]</scope>
</reference>
<proteinExistence type="predicted"/>
<organism evidence="1 2">
    <name type="scientific">Plasmodium ovale wallikeri</name>
    <dbReference type="NCBI Taxonomy" id="864142"/>
    <lineage>
        <taxon>Eukaryota</taxon>
        <taxon>Sar</taxon>
        <taxon>Alveolata</taxon>
        <taxon>Apicomplexa</taxon>
        <taxon>Aconoidasida</taxon>
        <taxon>Haemosporida</taxon>
        <taxon>Plasmodiidae</taxon>
        <taxon>Plasmodium</taxon>
        <taxon>Plasmodium (Plasmodium)</taxon>
    </lineage>
</organism>
<sequence length="90" mass="10137">MPVPPIIFLTCKLLPSRFSVEPDVSASSCVLDVTSPLLPITDSIPLVSCSCNLEYKGQWDSFTPLSHDNEDSLSKMRKYTKKKDEIKIYK</sequence>
<evidence type="ECO:0000313" key="2">
    <source>
        <dbReference type="Proteomes" id="UP000078555"/>
    </source>
</evidence>
<keyword evidence="2" id="KW-1185">Reference proteome</keyword>
<dbReference type="AlphaFoldDB" id="A0A1A9AKR5"/>
<name>A0A1A9AKR5_PLAOA</name>
<dbReference type="EMBL" id="FLRD01001197">
    <property type="protein sequence ID" value="SBT56778.1"/>
    <property type="molecule type" value="Genomic_DNA"/>
</dbReference>
<accession>A0A1A9AKR5</accession>
<dbReference type="Proteomes" id="UP000078555">
    <property type="component" value="Unassembled WGS sequence"/>
</dbReference>
<gene>
    <name evidence="1" type="ORF">POVWA1_078450</name>
</gene>
<evidence type="ECO:0000313" key="1">
    <source>
        <dbReference type="EMBL" id="SBT56778.1"/>
    </source>
</evidence>
<protein>
    <submittedName>
        <fullName evidence="1">Uncharacterized protein</fullName>
    </submittedName>
</protein>